<dbReference type="InterPro" id="IPR011009">
    <property type="entry name" value="Kinase-like_dom_sf"/>
</dbReference>
<dbReference type="EMBL" id="JBFALK010000012">
    <property type="protein sequence ID" value="MEV0971246.1"/>
    <property type="molecule type" value="Genomic_DNA"/>
</dbReference>
<gene>
    <name evidence="2" type="ORF">AB0I59_21665</name>
</gene>
<comment type="caution">
    <text evidence="2">The sequence shown here is derived from an EMBL/GenBank/DDBJ whole genome shotgun (WGS) entry which is preliminary data.</text>
</comment>
<dbReference type="PROSITE" id="PS50011">
    <property type="entry name" value="PROTEIN_KINASE_DOM"/>
    <property type="match status" value="1"/>
</dbReference>
<evidence type="ECO:0000313" key="3">
    <source>
        <dbReference type="Proteomes" id="UP001551675"/>
    </source>
</evidence>
<dbReference type="InterPro" id="IPR000719">
    <property type="entry name" value="Prot_kinase_dom"/>
</dbReference>
<name>A0ABV3GI37_MICGL</name>
<keyword evidence="3" id="KW-1185">Reference proteome</keyword>
<dbReference type="Gene3D" id="1.10.510.10">
    <property type="entry name" value="Transferase(Phosphotransferase) domain 1"/>
    <property type="match status" value="1"/>
</dbReference>
<feature type="domain" description="Protein kinase" evidence="1">
    <location>
        <begin position="1"/>
        <end position="270"/>
    </location>
</feature>
<dbReference type="Proteomes" id="UP001551675">
    <property type="component" value="Unassembled WGS sequence"/>
</dbReference>
<evidence type="ECO:0000259" key="1">
    <source>
        <dbReference type="PROSITE" id="PS50011"/>
    </source>
</evidence>
<sequence>MDGQPGFAIKLLERETDLARIEEVRRLPLDSLPLAAPISLIRDGGSGYLMPLASDMNPLREPYLPREFGPRETGSIVWYRNTGGIRRRLALAGSVAQCLAALHERGLAYVDLNPNNVMISDDVSREETWLIDTDNLTSRANPKWDIIGFPGYAVPERVTKKAPPSTLADAYTLAILTFRLLVLSHPLEGQAGESLDGDAAAAAINAGALAYVGDPTDDSNRLPPRSLSAKLFALALSGRMRQLFLETFGVGKLNPLARPGAARWRDALWLAYDNVVECADGCGWTYFRLLPQCPACGRETPPIVLATVFPEWGETEWANVDPPARDSLTLSLHRSTPVGERQLWGGYASKDPLLTFTPVGKGFELGAREGVRVTDGAGKRVERIPYPENRKEYRVRVETSGRPARTLRVTSIEAI</sequence>
<proteinExistence type="predicted"/>
<reference evidence="2 3" key="1">
    <citation type="submission" date="2024-06" db="EMBL/GenBank/DDBJ databases">
        <title>The Natural Products Discovery Center: Release of the First 8490 Sequenced Strains for Exploring Actinobacteria Biosynthetic Diversity.</title>
        <authorList>
            <person name="Kalkreuter E."/>
            <person name="Kautsar S.A."/>
            <person name="Yang D."/>
            <person name="Bader C.D."/>
            <person name="Teijaro C.N."/>
            <person name="Fluegel L."/>
            <person name="Davis C.M."/>
            <person name="Simpson J.R."/>
            <person name="Lauterbach L."/>
            <person name="Steele A.D."/>
            <person name="Gui C."/>
            <person name="Meng S."/>
            <person name="Li G."/>
            <person name="Viehrig K."/>
            <person name="Ye F."/>
            <person name="Su P."/>
            <person name="Kiefer A.F."/>
            <person name="Nichols A."/>
            <person name="Cepeda A.J."/>
            <person name="Yan W."/>
            <person name="Fan B."/>
            <person name="Jiang Y."/>
            <person name="Adhikari A."/>
            <person name="Zheng C.-J."/>
            <person name="Schuster L."/>
            <person name="Cowan T.M."/>
            <person name="Smanski M.J."/>
            <person name="Chevrette M.G."/>
            <person name="De Carvalho L.P.S."/>
            <person name="Shen B."/>
        </authorList>
    </citation>
    <scope>NUCLEOTIDE SEQUENCE [LARGE SCALE GENOMIC DNA]</scope>
    <source>
        <strain evidence="2 3">NPDC050100</strain>
    </source>
</reference>
<accession>A0ABV3GI37</accession>
<protein>
    <recommendedName>
        <fullName evidence="1">Protein kinase domain-containing protein</fullName>
    </recommendedName>
</protein>
<evidence type="ECO:0000313" key="2">
    <source>
        <dbReference type="EMBL" id="MEV0971246.1"/>
    </source>
</evidence>
<dbReference type="RefSeq" id="WP_358135351.1">
    <property type="nucleotide sequence ID" value="NZ_JBFALK010000012.1"/>
</dbReference>
<dbReference type="Pfam" id="PF00069">
    <property type="entry name" value="Pkinase"/>
    <property type="match status" value="1"/>
</dbReference>
<dbReference type="SUPFAM" id="SSF56112">
    <property type="entry name" value="Protein kinase-like (PK-like)"/>
    <property type="match status" value="1"/>
</dbReference>
<organism evidence="2 3">
    <name type="scientific">Microtetraspora glauca</name>
    <dbReference type="NCBI Taxonomy" id="1996"/>
    <lineage>
        <taxon>Bacteria</taxon>
        <taxon>Bacillati</taxon>
        <taxon>Actinomycetota</taxon>
        <taxon>Actinomycetes</taxon>
        <taxon>Streptosporangiales</taxon>
        <taxon>Streptosporangiaceae</taxon>
        <taxon>Microtetraspora</taxon>
    </lineage>
</organism>